<dbReference type="Proteomes" id="UP000230477">
    <property type="component" value="Unassembled WGS sequence"/>
</dbReference>
<dbReference type="Proteomes" id="UP000229789">
    <property type="component" value="Unassembled WGS sequence"/>
</dbReference>
<accession>A0A2H9QT24</accession>
<dbReference type="EMBL" id="PCUF01000001">
    <property type="protein sequence ID" value="PIN66792.1"/>
    <property type="molecule type" value="Genomic_DNA"/>
</dbReference>
<evidence type="ECO:0000313" key="2">
    <source>
        <dbReference type="EMBL" id="PIN66792.1"/>
    </source>
</evidence>
<dbReference type="Proteomes" id="UP000231449">
    <property type="component" value="Unassembled WGS sequence"/>
</dbReference>
<dbReference type="AlphaFoldDB" id="A0A2G9LK16"/>
<accession>A0A2H9P938</accession>
<dbReference type="Proteomes" id="UP000228874">
    <property type="component" value="Unassembled WGS sequence"/>
</dbReference>
<feature type="coiled-coil region" evidence="1">
    <location>
        <begin position="355"/>
        <end position="410"/>
    </location>
</feature>
<evidence type="ECO:0000313" key="8">
    <source>
        <dbReference type="EMBL" id="PJB04487.1"/>
    </source>
</evidence>
<proteinExistence type="predicted"/>
<dbReference type="EMBL" id="PFUW01000003">
    <property type="protein sequence ID" value="PJB04487.1"/>
    <property type="molecule type" value="Genomic_DNA"/>
</dbReference>
<evidence type="ECO:0000313" key="5">
    <source>
        <dbReference type="EMBL" id="PIV89633.1"/>
    </source>
</evidence>
<organism evidence="2 12">
    <name type="scientific">Huberarchaeum crystalense</name>
    <dbReference type="NCBI Taxonomy" id="2014257"/>
    <lineage>
        <taxon>Archaea</taxon>
        <taxon>Candidatus Huberarchaeota</taxon>
        <taxon>Candidatus Huberarchaeia</taxon>
        <taxon>Candidatus Huberarchaeales</taxon>
        <taxon>Candidatus Huberarchaeaceae</taxon>
        <taxon>Candidatus Huberarchaeum</taxon>
    </lineage>
</organism>
<name>A0A2G9LK16_HUBC1</name>
<dbReference type="Proteomes" id="UP000228989">
    <property type="component" value="Unassembled WGS sequence"/>
</dbReference>
<dbReference type="EMBL" id="PFIH01000021">
    <property type="protein sequence ID" value="PIX28198.1"/>
    <property type="molecule type" value="Genomic_DNA"/>
</dbReference>
<evidence type="ECO:0000313" key="10">
    <source>
        <dbReference type="Proteomes" id="UP000228874"/>
    </source>
</evidence>
<accession>A0A2H9MNN0</accession>
<evidence type="ECO:0000313" key="4">
    <source>
        <dbReference type="EMBL" id="PIV46440.1"/>
    </source>
</evidence>
<evidence type="ECO:0000313" key="6">
    <source>
        <dbReference type="EMBL" id="PIX28198.1"/>
    </source>
</evidence>
<evidence type="ECO:0000313" key="7">
    <source>
        <dbReference type="EMBL" id="PIY99983.1"/>
    </source>
</evidence>
<dbReference type="EMBL" id="PFSX01000046">
    <property type="protein sequence ID" value="PJC01264.1"/>
    <property type="molecule type" value="Genomic_DNA"/>
</dbReference>
<sequence>MFNLFKKIFWGEKKETKKQKLISISFDNVLNFVEKQIVEKQTNAKKKAEELIDVVYYGVLEFKNKTQELKEAKPKIEVFIHKNFDLKIKNEYCDRILAAINKIEKQKIEINEPIDFLNNCESVFRIAGGLGPKNNYMISYFFKEYLKEFVDASTKTQDAMAKLSKFIKEEGKIIYTNNDISNTLKHIKKIENNLFEEQKMHIALLKEIKDLEKKATTLKIDLSNIENNKGFFESKKLKDEIQKLSREKTKIHQQLSTVFDKAHKMIKKYWHLYKDADKTFVKKLEDSLDSLTDTFLHEKNDGKYLLKDILSKVDTTIKNKSFDYDEKEQNQWVLFMASFNIDLETEHKRQYLEIVDKIEKKEAQLKMKTEEYLNKKQSISKEIRSIADELSGLEKQKKNIGENVRALELKLKQDKEILNNKVSKAVDKDVNILYK</sequence>
<evidence type="ECO:0000313" key="9">
    <source>
        <dbReference type="EMBL" id="PJC01264.1"/>
    </source>
</evidence>
<evidence type="ECO:0000313" key="3">
    <source>
        <dbReference type="EMBL" id="PIV13953.1"/>
    </source>
</evidence>
<dbReference type="Proteomes" id="UP000231232">
    <property type="component" value="Unassembled WGS sequence"/>
</dbReference>
<accession>A0A2H9M7F4</accession>
<dbReference type="Proteomes" id="UP000228888">
    <property type="component" value="Unassembled WGS sequence"/>
</dbReference>
<evidence type="ECO:0000313" key="12">
    <source>
        <dbReference type="Proteomes" id="UP000229789"/>
    </source>
</evidence>
<accession>A0A2H9N2R6</accession>
<reference evidence="2 12" key="2">
    <citation type="submission" date="2017-09" db="EMBL/GenBank/DDBJ databases">
        <title>Depth-based differentiation of microbial function through sediment-hosted aquifers and enrichment of novel symbionts in the deep terrestrial subsurface.</title>
        <authorList>
            <person name="Probst A.J."/>
            <person name="Ladd B."/>
            <person name="Jarett J.K."/>
            <person name="Geller-Mcgrath D.E."/>
            <person name="Sieber C.M."/>
            <person name="Emerson J.B."/>
            <person name="Anantharaman K."/>
            <person name="Thomas B.C."/>
            <person name="Malmstrom R."/>
            <person name="Stieglmeier M."/>
            <person name="Klingl A."/>
            <person name="Woyke T."/>
            <person name="Ryan C.M."/>
            <person name="Banfield J.F."/>
        </authorList>
    </citation>
    <scope>NUCLEOTIDE SEQUENCE [LARGE SCALE GENOMIC DNA]</scope>
    <source>
        <strain evidence="4">CG02_land_8_20_14_3_00_31_209</strain>
        <strain evidence="3">CG03_land_8_20_14_0_80_31_114</strain>
        <strain evidence="5">CG17_big_fil_post_rev_8_21_14_2_50_31_73</strain>
        <strain evidence="2">CG18_big_fil_WC_8_21_14_2_50_31_19</strain>
        <strain evidence="7">CG_4_10_14_0_8_um_filter_31_133</strain>
        <strain evidence="6">CG_4_8_14_3_um_filter</strain>
        <strain evidence="9">CG_4_9_14_0_8_um_filter_31_21</strain>
        <strain evidence="8">CG_4_9_14_3_um_filter_31_125</strain>
    </source>
</reference>
<dbReference type="EMBL" id="PFMG01000015">
    <property type="protein sequence ID" value="PIY99983.1"/>
    <property type="molecule type" value="Genomic_DNA"/>
</dbReference>
<evidence type="ECO:0000256" key="1">
    <source>
        <dbReference type="SAM" id="Coils"/>
    </source>
</evidence>
<keyword evidence="1" id="KW-0175">Coiled coil</keyword>
<dbReference type="Proteomes" id="UP000230713">
    <property type="component" value="Unassembled WGS sequence"/>
</dbReference>
<accession>A0A2H9M324</accession>
<reference evidence="10 11" key="1">
    <citation type="submission" date="2017-09" db="EMBL/GenBank/DDBJ databases">
        <title>Depth-based differentiation of microbial function through sediment-hosted aquifers and enrichment of novel symbionts in the deep terrestrial subsurface.</title>
        <authorList>
            <person name="Probst A.J."/>
            <person name="Ladd B."/>
            <person name="Jarett J.K."/>
            <person name="Geller-Mcgrath D.E."/>
            <person name="Sieber C.M.K."/>
            <person name="Emerson J.B."/>
            <person name="Anantharaman K."/>
            <person name="Thomas B.C."/>
            <person name="Malmstrom R."/>
            <person name="Stieglmeier M."/>
            <person name="Klingl A."/>
            <person name="Woyke T."/>
            <person name="Ryan C.M."/>
            <person name="Banfield J.F."/>
        </authorList>
    </citation>
    <scope>NUCLEOTIDE SEQUENCE [LARGE SCALE GENOMIC DNA]</scope>
</reference>
<dbReference type="EMBL" id="PETW01000024">
    <property type="protein sequence ID" value="PIV46440.1"/>
    <property type="molecule type" value="Genomic_DNA"/>
</dbReference>
<accession>A0A2G9LK16</accession>
<protein>
    <submittedName>
        <fullName evidence="2">Uncharacterized protein</fullName>
    </submittedName>
</protein>
<feature type="coiled-coil region" evidence="1">
    <location>
        <begin position="208"/>
        <end position="254"/>
    </location>
</feature>
<comment type="caution">
    <text evidence="2">The sequence shown here is derived from an EMBL/GenBank/DDBJ whole genome shotgun (WGS) entry which is preliminary data.</text>
</comment>
<accession>A0A2H9RCS3</accession>
<dbReference type="EMBL" id="PFFF01000041">
    <property type="protein sequence ID" value="PIV89633.1"/>
    <property type="molecule type" value="Genomic_DNA"/>
</dbReference>
<dbReference type="EMBL" id="PEUT01000001">
    <property type="protein sequence ID" value="PIV13953.1"/>
    <property type="molecule type" value="Genomic_DNA"/>
</dbReference>
<gene>
    <name evidence="9" type="ORF">CO072_01810</name>
    <name evidence="8" type="ORF">CO124_00045</name>
    <name evidence="4" type="ORF">COS22_01200</name>
    <name evidence="3" type="ORF">COS45_00175</name>
    <name evidence="5" type="ORF">COW47_01910</name>
    <name evidence="2" type="ORF">COW69_00135</name>
    <name evidence="7" type="ORF">COY63_00440</name>
    <name evidence="6" type="ORF">COZ66_00875</name>
</gene>
<evidence type="ECO:0000313" key="11">
    <source>
        <dbReference type="Proteomes" id="UP000228888"/>
    </source>
</evidence>